<protein>
    <submittedName>
        <fullName evidence="2">Uncharacterized protein</fullName>
    </submittedName>
</protein>
<name>A0ABP0QXY9_9DINO</name>
<reference evidence="2 3" key="1">
    <citation type="submission" date="2024-02" db="EMBL/GenBank/DDBJ databases">
        <authorList>
            <person name="Chen Y."/>
            <person name="Shah S."/>
            <person name="Dougan E. K."/>
            <person name="Thang M."/>
            <person name="Chan C."/>
        </authorList>
    </citation>
    <scope>NUCLEOTIDE SEQUENCE [LARGE SCALE GENOMIC DNA]</scope>
</reference>
<evidence type="ECO:0000313" key="2">
    <source>
        <dbReference type="EMBL" id="CAK9093136.1"/>
    </source>
</evidence>
<accession>A0ABP0QXY9</accession>
<dbReference type="EMBL" id="CAXAMM010040440">
    <property type="protein sequence ID" value="CAK9093136.1"/>
    <property type="molecule type" value="Genomic_DNA"/>
</dbReference>
<evidence type="ECO:0000313" key="3">
    <source>
        <dbReference type="Proteomes" id="UP001642464"/>
    </source>
</evidence>
<comment type="caution">
    <text evidence="2">The sequence shown here is derived from an EMBL/GenBank/DDBJ whole genome shotgun (WGS) entry which is preliminary data.</text>
</comment>
<proteinExistence type="predicted"/>
<dbReference type="PANTHER" id="PTHR33153:SF3">
    <property type="entry name" value="TRAFFICKING PROTEIN PARTICLE COMPLEX SUBUNIT 11 DOMAIN-CONTAINING PROTEIN"/>
    <property type="match status" value="1"/>
</dbReference>
<dbReference type="PANTHER" id="PTHR33153">
    <property type="entry name" value="MYND-TYPE DOMAIN-CONTAINING PROTEIN"/>
    <property type="match status" value="1"/>
</dbReference>
<evidence type="ECO:0000256" key="1">
    <source>
        <dbReference type="SAM" id="MobiDB-lite"/>
    </source>
</evidence>
<keyword evidence="3" id="KW-1185">Reference proteome</keyword>
<feature type="compositionally biased region" description="Polar residues" evidence="1">
    <location>
        <begin position="1"/>
        <end position="23"/>
    </location>
</feature>
<organism evidence="2 3">
    <name type="scientific">Durusdinium trenchii</name>
    <dbReference type="NCBI Taxonomy" id="1381693"/>
    <lineage>
        <taxon>Eukaryota</taxon>
        <taxon>Sar</taxon>
        <taxon>Alveolata</taxon>
        <taxon>Dinophyceae</taxon>
        <taxon>Suessiales</taxon>
        <taxon>Symbiodiniaceae</taxon>
        <taxon>Durusdinium</taxon>
    </lineage>
</organism>
<gene>
    <name evidence="2" type="ORF">SCF082_LOCUS43813</name>
</gene>
<sequence length="461" mass="52600">MEIETVSINDDGSQTLSVPSPVQTEPGASDKDASRDDDDVSLPESVNSEIENDMTSCCKQQCATKFQKEEIQTYKMQWEEGNPDRKQIQDRKFECLKQMFQKNDEESQKKGIQWSFKDQKVCRRFWQTVHSMSSSKVDKWLKLCRNGQLTLPKPSPRAPKPEPTTDRVGLWFLDVYCNVAEPLAVEGSEDRMPSYSEPKMVQQHETVDDTSHPLMSLSFLAGAGRNEERIAGKRFVNCSTLLEFYRFYKADVGEAMAVSRSTFDRCYGRSWHKFLVLRSPSGGNKCTICLRLEEERCNASTETERLEIDMQKQAHLDITKKDRAVNTRGNIKGSELANFQPSTRRQGFIKIMLDGMDQQKFSMPRAKRLNGTAEYGKSWKSNVRVVGAIVWGIAEIYFLLPMDIPKDSSMECTLLSRALDLARDFLKDMSPDFDLPSSLVVAIDNTPREGKMQSLQDGWHI</sequence>
<dbReference type="Proteomes" id="UP001642464">
    <property type="component" value="Unassembled WGS sequence"/>
</dbReference>
<feature type="region of interest" description="Disordered" evidence="1">
    <location>
        <begin position="1"/>
        <end position="52"/>
    </location>
</feature>